<reference evidence="4" key="2">
    <citation type="submission" date="2015-01" db="EMBL/GenBank/DDBJ databases">
        <title>Evolutionary Origins and Diversification of the Mycorrhizal Mutualists.</title>
        <authorList>
            <consortium name="DOE Joint Genome Institute"/>
            <consortium name="Mycorrhizal Genomics Consortium"/>
            <person name="Kohler A."/>
            <person name="Kuo A."/>
            <person name="Nagy L.G."/>
            <person name="Floudas D."/>
            <person name="Copeland A."/>
            <person name="Barry K.W."/>
            <person name="Cichocki N."/>
            <person name="Veneault-Fourrey C."/>
            <person name="LaButti K."/>
            <person name="Lindquist E.A."/>
            <person name="Lipzen A."/>
            <person name="Lundell T."/>
            <person name="Morin E."/>
            <person name="Murat C."/>
            <person name="Riley R."/>
            <person name="Ohm R."/>
            <person name="Sun H."/>
            <person name="Tunlid A."/>
            <person name="Henrissat B."/>
            <person name="Grigoriev I.V."/>
            <person name="Hibbett D.S."/>
            <person name="Martin F."/>
        </authorList>
    </citation>
    <scope>NUCLEOTIDE SEQUENCE [LARGE SCALE GENOMIC DNA]</scope>
    <source>
        <strain evidence="4">Foug A</strain>
    </source>
</reference>
<dbReference type="PROSITE" id="PS00036">
    <property type="entry name" value="BZIP_BASIC"/>
    <property type="match status" value="1"/>
</dbReference>
<evidence type="ECO:0000313" key="4">
    <source>
        <dbReference type="Proteomes" id="UP000053989"/>
    </source>
</evidence>
<dbReference type="CDD" id="cd14812">
    <property type="entry name" value="bZIP_u3"/>
    <property type="match status" value="1"/>
</dbReference>
<dbReference type="Proteomes" id="UP000053989">
    <property type="component" value="Unassembled WGS sequence"/>
</dbReference>
<dbReference type="Pfam" id="PF00170">
    <property type="entry name" value="bZIP_1"/>
    <property type="match status" value="1"/>
</dbReference>
<dbReference type="STRING" id="1036808.A0A0C3EN97"/>
<dbReference type="PROSITE" id="PS50217">
    <property type="entry name" value="BZIP"/>
    <property type="match status" value="1"/>
</dbReference>
<dbReference type="AlphaFoldDB" id="A0A0C3EN97"/>
<dbReference type="SMART" id="SM00338">
    <property type="entry name" value="BRLZ"/>
    <property type="match status" value="1"/>
</dbReference>
<name>A0A0C3EN97_9AGAM</name>
<dbReference type="HOGENOM" id="CLU_044756_0_0_1"/>
<proteinExistence type="predicted"/>
<dbReference type="InterPro" id="IPR046347">
    <property type="entry name" value="bZIP_sf"/>
</dbReference>
<dbReference type="Gene3D" id="1.20.5.170">
    <property type="match status" value="1"/>
</dbReference>
<evidence type="ECO:0000259" key="2">
    <source>
        <dbReference type="PROSITE" id="PS50217"/>
    </source>
</evidence>
<dbReference type="EMBL" id="KN822007">
    <property type="protein sequence ID" value="KIM69326.1"/>
    <property type="molecule type" value="Genomic_DNA"/>
</dbReference>
<feature type="region of interest" description="Disordered" evidence="1">
    <location>
        <begin position="127"/>
        <end position="196"/>
    </location>
</feature>
<gene>
    <name evidence="3" type="ORF">SCLCIDRAFT_19931</name>
</gene>
<dbReference type="InParanoid" id="A0A0C3EN97"/>
<evidence type="ECO:0000256" key="1">
    <source>
        <dbReference type="SAM" id="MobiDB-lite"/>
    </source>
</evidence>
<dbReference type="SUPFAM" id="SSF57959">
    <property type="entry name" value="Leucine zipper domain"/>
    <property type="match status" value="1"/>
</dbReference>
<feature type="compositionally biased region" description="Low complexity" evidence="1">
    <location>
        <begin position="127"/>
        <end position="153"/>
    </location>
</feature>
<dbReference type="InterPro" id="IPR004827">
    <property type="entry name" value="bZIP"/>
</dbReference>
<feature type="compositionally biased region" description="Basic and acidic residues" evidence="1">
    <location>
        <begin position="79"/>
        <end position="101"/>
    </location>
</feature>
<feature type="region of interest" description="Disordered" evidence="1">
    <location>
        <begin position="263"/>
        <end position="283"/>
    </location>
</feature>
<keyword evidence="4" id="KW-1185">Reference proteome</keyword>
<feature type="compositionally biased region" description="Polar residues" evidence="1">
    <location>
        <begin position="161"/>
        <end position="179"/>
    </location>
</feature>
<sequence>MSEPPRKRPRSAMSPEERKEARAHRNRIAAQNSRDRRKVHFANLERRVAELEEENRRLRAGLPVGPPSCAAISEPEVVTIEHEREEKRKQTEEQRERENEQLRERIRSLEIGYQTVLRALADQGKFLPSMHTPTSPSSSHLPLTPSSPSSSRLPPSPTPAEDSSPSATSLRHSAPSSPGLTFPLSPAPTHSTLADSPLTLAPDSLDLPFTPAFSSLSSNSPLLDSPKHSFDLTLSSDAPTRHLARVATTPGFPAVALQRVGSARAEMRSRRPAKGTPVSDSDTASDDIIACLLSEIIASPACGIGAFSSDSATSEETLSTETLSTSEHLPLEDGFGLGKSVVDNVDWMEPIQEMDRLLKLIPDAHDGLSCDVDMDFSNMVVWDGHLSYTLVCSFGYVSSRFYLYRRAFAILARYLSTLAFPAFSFRLSGFFAYPLSYVSWLATPIPSPSPSTATPGASGSDAVSYHFYRSFLPIWVDEMGE</sequence>
<feature type="domain" description="BZIP" evidence="2">
    <location>
        <begin position="16"/>
        <end position="59"/>
    </location>
</feature>
<organism evidence="3 4">
    <name type="scientific">Scleroderma citrinum Foug A</name>
    <dbReference type="NCBI Taxonomy" id="1036808"/>
    <lineage>
        <taxon>Eukaryota</taxon>
        <taxon>Fungi</taxon>
        <taxon>Dikarya</taxon>
        <taxon>Basidiomycota</taxon>
        <taxon>Agaricomycotina</taxon>
        <taxon>Agaricomycetes</taxon>
        <taxon>Agaricomycetidae</taxon>
        <taxon>Boletales</taxon>
        <taxon>Sclerodermatineae</taxon>
        <taxon>Sclerodermataceae</taxon>
        <taxon>Scleroderma</taxon>
    </lineage>
</organism>
<protein>
    <recommendedName>
        <fullName evidence="2">BZIP domain-containing protein</fullName>
    </recommendedName>
</protein>
<accession>A0A0C3EN97</accession>
<evidence type="ECO:0000313" key="3">
    <source>
        <dbReference type="EMBL" id="KIM69326.1"/>
    </source>
</evidence>
<reference evidence="3 4" key="1">
    <citation type="submission" date="2014-04" db="EMBL/GenBank/DDBJ databases">
        <authorList>
            <consortium name="DOE Joint Genome Institute"/>
            <person name="Kuo A."/>
            <person name="Kohler A."/>
            <person name="Nagy L.G."/>
            <person name="Floudas D."/>
            <person name="Copeland A."/>
            <person name="Barry K.W."/>
            <person name="Cichocki N."/>
            <person name="Veneault-Fourrey C."/>
            <person name="LaButti K."/>
            <person name="Lindquist E.A."/>
            <person name="Lipzen A."/>
            <person name="Lundell T."/>
            <person name="Morin E."/>
            <person name="Murat C."/>
            <person name="Sun H."/>
            <person name="Tunlid A."/>
            <person name="Henrissat B."/>
            <person name="Grigoriev I.V."/>
            <person name="Hibbett D.S."/>
            <person name="Martin F."/>
            <person name="Nordberg H.P."/>
            <person name="Cantor M.N."/>
            <person name="Hua S.X."/>
        </authorList>
    </citation>
    <scope>NUCLEOTIDE SEQUENCE [LARGE SCALE GENOMIC DNA]</scope>
    <source>
        <strain evidence="3 4">Foug A</strain>
    </source>
</reference>
<dbReference type="GO" id="GO:0003700">
    <property type="term" value="F:DNA-binding transcription factor activity"/>
    <property type="evidence" value="ECO:0007669"/>
    <property type="project" value="InterPro"/>
</dbReference>
<feature type="region of interest" description="Disordered" evidence="1">
    <location>
        <begin position="52"/>
        <end position="101"/>
    </location>
</feature>
<dbReference type="OrthoDB" id="295274at2759"/>
<feature type="region of interest" description="Disordered" evidence="1">
    <location>
        <begin position="1"/>
        <end position="39"/>
    </location>
</feature>